<accession>A0A7W5DSM7</accession>
<comment type="caution">
    <text evidence="1">The sequence shown here is derived from an EMBL/GenBank/DDBJ whole genome shotgun (WGS) entry which is preliminary data.</text>
</comment>
<protein>
    <submittedName>
        <fullName evidence="1">Uncharacterized protein</fullName>
    </submittedName>
</protein>
<proteinExistence type="predicted"/>
<dbReference type="AlphaFoldDB" id="A0A7W5DSM7"/>
<evidence type="ECO:0000313" key="1">
    <source>
        <dbReference type="EMBL" id="MBB3188176.1"/>
    </source>
</evidence>
<sequence length="38" mass="4548">MNFEGAKILFFIERANGLYNKILMGFVRWHFNTGYVCF</sequence>
<organism evidence="1 2">
    <name type="scientific">Microbacter margulisiae</name>
    <dbReference type="NCBI Taxonomy" id="1350067"/>
    <lineage>
        <taxon>Bacteria</taxon>
        <taxon>Pseudomonadati</taxon>
        <taxon>Bacteroidota</taxon>
        <taxon>Bacteroidia</taxon>
        <taxon>Bacteroidales</taxon>
        <taxon>Porphyromonadaceae</taxon>
        <taxon>Microbacter</taxon>
    </lineage>
</organism>
<gene>
    <name evidence="1" type="ORF">FHX64_002374</name>
</gene>
<name>A0A7W5DSM7_9PORP</name>
<reference evidence="1 2" key="1">
    <citation type="submission" date="2020-08" db="EMBL/GenBank/DDBJ databases">
        <title>Genomic Encyclopedia of Type Strains, Phase IV (KMG-IV): sequencing the most valuable type-strain genomes for metagenomic binning, comparative biology and taxonomic classification.</title>
        <authorList>
            <person name="Goeker M."/>
        </authorList>
    </citation>
    <scope>NUCLEOTIDE SEQUENCE [LARGE SCALE GENOMIC DNA]</scope>
    <source>
        <strain evidence="1 2">DSM 27471</strain>
    </source>
</reference>
<keyword evidence="2" id="KW-1185">Reference proteome</keyword>
<dbReference type="EMBL" id="JACHYB010000002">
    <property type="protein sequence ID" value="MBB3188176.1"/>
    <property type="molecule type" value="Genomic_DNA"/>
</dbReference>
<dbReference type="Proteomes" id="UP000544222">
    <property type="component" value="Unassembled WGS sequence"/>
</dbReference>
<evidence type="ECO:0000313" key="2">
    <source>
        <dbReference type="Proteomes" id="UP000544222"/>
    </source>
</evidence>